<accession>A0AAV4R8R9</accession>
<gene>
    <name evidence="1" type="ORF">CEXT_153251</name>
</gene>
<evidence type="ECO:0000313" key="2">
    <source>
        <dbReference type="Proteomes" id="UP001054945"/>
    </source>
</evidence>
<proteinExistence type="predicted"/>
<dbReference type="AlphaFoldDB" id="A0AAV4R8R9"/>
<name>A0AAV4R8R9_CAEEX</name>
<evidence type="ECO:0000313" key="1">
    <source>
        <dbReference type="EMBL" id="GIY17782.1"/>
    </source>
</evidence>
<protein>
    <submittedName>
        <fullName evidence="1">Uncharacterized protein</fullName>
    </submittedName>
</protein>
<dbReference type="EMBL" id="BPLR01007544">
    <property type="protein sequence ID" value="GIY17782.1"/>
    <property type="molecule type" value="Genomic_DNA"/>
</dbReference>
<sequence>MRCQLPDAGWSLEKWSHGKTGDRLYRRTRYRFLLRGYIYMNVFLGVSVPRRGAVMGDSFITGEKIPYIPVTGCVANYQMLTGGWRNGLTGDDRVSVISPDSLSFSVAGIYLYKCLPGQFVQF</sequence>
<comment type="caution">
    <text evidence="1">The sequence shown here is derived from an EMBL/GenBank/DDBJ whole genome shotgun (WGS) entry which is preliminary data.</text>
</comment>
<reference evidence="1 2" key="1">
    <citation type="submission" date="2021-06" db="EMBL/GenBank/DDBJ databases">
        <title>Caerostris extrusa draft genome.</title>
        <authorList>
            <person name="Kono N."/>
            <person name="Arakawa K."/>
        </authorList>
    </citation>
    <scope>NUCLEOTIDE SEQUENCE [LARGE SCALE GENOMIC DNA]</scope>
</reference>
<organism evidence="1 2">
    <name type="scientific">Caerostris extrusa</name>
    <name type="common">Bark spider</name>
    <name type="synonym">Caerostris bankana</name>
    <dbReference type="NCBI Taxonomy" id="172846"/>
    <lineage>
        <taxon>Eukaryota</taxon>
        <taxon>Metazoa</taxon>
        <taxon>Ecdysozoa</taxon>
        <taxon>Arthropoda</taxon>
        <taxon>Chelicerata</taxon>
        <taxon>Arachnida</taxon>
        <taxon>Araneae</taxon>
        <taxon>Araneomorphae</taxon>
        <taxon>Entelegynae</taxon>
        <taxon>Araneoidea</taxon>
        <taxon>Araneidae</taxon>
        <taxon>Caerostris</taxon>
    </lineage>
</organism>
<keyword evidence="2" id="KW-1185">Reference proteome</keyword>
<dbReference type="Proteomes" id="UP001054945">
    <property type="component" value="Unassembled WGS sequence"/>
</dbReference>